<proteinExistence type="predicted"/>
<reference evidence="2" key="1">
    <citation type="submission" date="2018-05" db="EMBL/GenBank/DDBJ databases">
        <authorList>
            <person name="Lanie J.A."/>
            <person name="Ng W.-L."/>
            <person name="Kazmierczak K.M."/>
            <person name="Andrzejewski T.M."/>
            <person name="Davidsen T.M."/>
            <person name="Wayne K.J."/>
            <person name="Tettelin H."/>
            <person name="Glass J.I."/>
            <person name="Rusch D."/>
            <person name="Podicherti R."/>
            <person name="Tsui H.-C.T."/>
            <person name="Winkler M.E."/>
        </authorList>
    </citation>
    <scope>NUCLEOTIDE SEQUENCE</scope>
</reference>
<dbReference type="AlphaFoldDB" id="A0A382QKM7"/>
<dbReference type="EMBL" id="UINC01114879">
    <property type="protein sequence ID" value="SVC85498.1"/>
    <property type="molecule type" value="Genomic_DNA"/>
</dbReference>
<accession>A0A382QKM7</accession>
<keyword evidence="1" id="KW-1133">Transmembrane helix</keyword>
<gene>
    <name evidence="2" type="ORF">METZ01_LOCUS338352</name>
</gene>
<sequence length="61" mass="6968">MDKSTKRTYMSTTPSRHISTIEPIKAMNLFYALGRGLLGFVRYILFTAVCGLAFYFLLRSV</sequence>
<feature type="transmembrane region" description="Helical" evidence="1">
    <location>
        <begin position="40"/>
        <end position="58"/>
    </location>
</feature>
<evidence type="ECO:0000313" key="2">
    <source>
        <dbReference type="EMBL" id="SVC85498.1"/>
    </source>
</evidence>
<evidence type="ECO:0000256" key="1">
    <source>
        <dbReference type="SAM" id="Phobius"/>
    </source>
</evidence>
<protein>
    <submittedName>
        <fullName evidence="2">Uncharacterized protein</fullName>
    </submittedName>
</protein>
<name>A0A382QKM7_9ZZZZ</name>
<keyword evidence="1" id="KW-0472">Membrane</keyword>
<organism evidence="2">
    <name type="scientific">marine metagenome</name>
    <dbReference type="NCBI Taxonomy" id="408172"/>
    <lineage>
        <taxon>unclassified sequences</taxon>
        <taxon>metagenomes</taxon>
        <taxon>ecological metagenomes</taxon>
    </lineage>
</organism>
<keyword evidence="1" id="KW-0812">Transmembrane</keyword>